<dbReference type="Gene3D" id="6.20.240.40">
    <property type="match status" value="1"/>
</dbReference>
<evidence type="ECO:0000256" key="13">
    <source>
        <dbReference type="ARBA" id="ARBA00050049"/>
    </source>
</evidence>
<dbReference type="PANTHER" id="PTHR22808">
    <property type="entry name" value="NCL1 YEAST -RELATED NOL1/NOP2/FMU SUN DOMAIN-CONTAINING"/>
    <property type="match status" value="1"/>
</dbReference>
<evidence type="ECO:0000313" key="18">
    <source>
        <dbReference type="Proteomes" id="UP000694400"/>
    </source>
</evidence>
<keyword evidence="6 14" id="KW-0694">RNA-binding</keyword>
<comment type="catalytic activity">
    <reaction evidence="10">
        <text>a cytidine in rRNA + S-adenosyl-L-methionine = a 5-methylcytidine in rRNA + S-adenosyl-L-homocysteine + H(+)</text>
        <dbReference type="Rhea" id="RHEA:61484"/>
        <dbReference type="Rhea" id="RHEA-COMP:15836"/>
        <dbReference type="Rhea" id="RHEA-COMP:15837"/>
        <dbReference type="ChEBI" id="CHEBI:15378"/>
        <dbReference type="ChEBI" id="CHEBI:57856"/>
        <dbReference type="ChEBI" id="CHEBI:59789"/>
        <dbReference type="ChEBI" id="CHEBI:74483"/>
        <dbReference type="ChEBI" id="CHEBI:82748"/>
    </reaction>
</comment>
<dbReference type="Proteomes" id="UP000694400">
    <property type="component" value="Chromosome 8"/>
</dbReference>
<evidence type="ECO:0000256" key="3">
    <source>
        <dbReference type="ARBA" id="ARBA00022603"/>
    </source>
</evidence>
<feature type="active site" description="Nucleophile" evidence="14">
    <location>
        <position position="413"/>
    </location>
</feature>
<reference evidence="17" key="3">
    <citation type="submission" date="2025-09" db="UniProtKB">
        <authorList>
            <consortium name="Ensembl"/>
        </authorList>
    </citation>
    <scope>IDENTIFICATION</scope>
</reference>
<dbReference type="InterPro" id="IPR023267">
    <property type="entry name" value="RCMT"/>
</dbReference>
<dbReference type="PRINTS" id="PR02008">
    <property type="entry name" value="RCMTFAMILY"/>
</dbReference>
<dbReference type="SUPFAM" id="SSF53335">
    <property type="entry name" value="S-adenosyl-L-methionine-dependent methyltransferases"/>
    <property type="match status" value="1"/>
</dbReference>
<dbReference type="GO" id="GO:0031167">
    <property type="term" value="P:rRNA methylation"/>
    <property type="evidence" value="ECO:0007669"/>
    <property type="project" value="TreeGrafter"/>
</dbReference>
<reference evidence="17" key="2">
    <citation type="submission" date="2025-08" db="UniProtKB">
        <authorList>
            <consortium name="Ensembl"/>
        </authorList>
    </citation>
    <scope>IDENTIFICATION</scope>
</reference>
<dbReference type="FunFam" id="3.40.50.150:FF:000055">
    <property type="entry name" value="5-methylcytosine rRNA methyltransferase NSUN4"/>
    <property type="match status" value="1"/>
</dbReference>
<accession>A0A8B9TRJ5</accession>
<dbReference type="InterPro" id="IPR001678">
    <property type="entry name" value="MeTrfase_RsmB-F_NOP2_dom"/>
</dbReference>
<evidence type="ECO:0000256" key="14">
    <source>
        <dbReference type="PROSITE-ProRule" id="PRU01023"/>
    </source>
</evidence>
<protein>
    <recommendedName>
        <fullName evidence="12">5-cytosine rRNA methyltransferase NSUN4</fullName>
    </recommendedName>
    <alternativeName>
        <fullName evidence="13">5-cytosine tRNA methyltransferase NSUN4</fullName>
    </alternativeName>
    <alternativeName>
        <fullName evidence="9">NOL1/NOP2/Sun domain family member 4</fullName>
    </alternativeName>
</protein>
<comment type="catalytic activity">
    <reaction evidence="11">
        <text>a cytidine in mRNA + S-adenosyl-L-methionine = a 5-methylcytidine in mRNA + S-adenosyl-L-homocysteine + H(+)</text>
        <dbReference type="Rhea" id="RHEA:61464"/>
        <dbReference type="Rhea" id="RHEA-COMP:15145"/>
        <dbReference type="Rhea" id="RHEA-COMP:15826"/>
        <dbReference type="ChEBI" id="CHEBI:15378"/>
        <dbReference type="ChEBI" id="CHEBI:57856"/>
        <dbReference type="ChEBI" id="CHEBI:59789"/>
        <dbReference type="ChEBI" id="CHEBI:74483"/>
        <dbReference type="ChEBI" id="CHEBI:82748"/>
    </reaction>
</comment>
<dbReference type="InterPro" id="IPR049560">
    <property type="entry name" value="MeTrfase_RsmB-F_NOP2_cat"/>
</dbReference>
<keyword evidence="7" id="KW-0809">Transit peptide</keyword>
<evidence type="ECO:0000313" key="17">
    <source>
        <dbReference type="Ensembl" id="ENSAPLP00020025455.1"/>
    </source>
</evidence>
<evidence type="ECO:0000256" key="7">
    <source>
        <dbReference type="ARBA" id="ARBA00022946"/>
    </source>
</evidence>
<feature type="domain" description="SAM-dependent MTase RsmB/NOP-type" evidence="16">
    <location>
        <begin position="182"/>
        <end position="486"/>
    </location>
</feature>
<feature type="binding site" evidence="14">
    <location>
        <position position="309"/>
    </location>
    <ligand>
        <name>S-adenosyl-L-methionine</name>
        <dbReference type="ChEBI" id="CHEBI:59789"/>
    </ligand>
</feature>
<dbReference type="Gene3D" id="3.40.50.150">
    <property type="entry name" value="Vaccinia Virus protein VP39"/>
    <property type="match status" value="1"/>
</dbReference>
<feature type="region of interest" description="Disordered" evidence="15">
    <location>
        <begin position="1"/>
        <end position="26"/>
    </location>
</feature>
<evidence type="ECO:0000256" key="4">
    <source>
        <dbReference type="ARBA" id="ARBA00022679"/>
    </source>
</evidence>
<evidence type="ECO:0000256" key="8">
    <source>
        <dbReference type="ARBA" id="ARBA00023128"/>
    </source>
</evidence>
<dbReference type="AlphaFoldDB" id="A0A8B9TRJ5"/>
<dbReference type="CDD" id="cd02440">
    <property type="entry name" value="AdoMet_MTases"/>
    <property type="match status" value="1"/>
</dbReference>
<feature type="binding site" evidence="14">
    <location>
        <position position="340"/>
    </location>
    <ligand>
        <name>S-adenosyl-L-methionine</name>
        <dbReference type="ChEBI" id="CHEBI:59789"/>
    </ligand>
</feature>
<dbReference type="GO" id="GO:0008173">
    <property type="term" value="F:RNA methyltransferase activity"/>
    <property type="evidence" value="ECO:0007669"/>
    <property type="project" value="InterPro"/>
</dbReference>
<proteinExistence type="inferred from homology"/>
<evidence type="ECO:0000256" key="11">
    <source>
        <dbReference type="ARBA" id="ARBA00049906"/>
    </source>
</evidence>
<keyword evidence="5 14" id="KW-0949">S-adenosyl-L-methionine</keyword>
<dbReference type="GO" id="GO:0005762">
    <property type="term" value="C:mitochondrial large ribosomal subunit"/>
    <property type="evidence" value="ECO:0007669"/>
    <property type="project" value="TreeGrafter"/>
</dbReference>
<gene>
    <name evidence="17" type="primary">NSUN4</name>
</gene>
<feature type="binding site" evidence="14">
    <location>
        <position position="358"/>
    </location>
    <ligand>
        <name>S-adenosyl-L-methionine</name>
        <dbReference type="ChEBI" id="CHEBI:59789"/>
    </ligand>
</feature>
<dbReference type="GO" id="GO:0003723">
    <property type="term" value="F:RNA binding"/>
    <property type="evidence" value="ECO:0007669"/>
    <property type="project" value="UniProtKB-UniRule"/>
</dbReference>
<comment type="similarity">
    <text evidence="14">Belongs to the class I-like SAM-binding methyltransferase superfamily. RsmB/NOP family.</text>
</comment>
<reference evidence="17" key="1">
    <citation type="submission" date="2019-08" db="EMBL/GenBank/DDBJ databases">
        <title>Three high-quality genomes provides insights into domestication of ducks.</title>
        <authorList>
            <person name="Hou Z.C."/>
            <person name="Zhu F."/>
            <person name="Yin Z.T."/>
            <person name="Zhang F."/>
        </authorList>
    </citation>
    <scope>NUCLEOTIDE SEQUENCE [LARGE SCALE GENOMIC DNA]</scope>
</reference>
<evidence type="ECO:0000256" key="5">
    <source>
        <dbReference type="ARBA" id="ARBA00022691"/>
    </source>
</evidence>
<sequence length="486" mass="52408">MGFGGPGAGRGAPAAPPQGEVGEGAAAPRAPCSLAFPPPQPSCTPFYPCCTPLSSFLQTLLHARCSPLPCSPSPPCMAAERPPSEAQWLEVTVMLGILSLGDFISSHTPQNFLPQAATAPRIPATRLALHHFDTSYGLQLGERWPAVRAALLCEQKYGALLNSFASAEHVAQELELHNATDFVSEAARKAQSLLQGSEVGAEKGESVSPEGHGGGRTVTPAGTSPPPAPIGSNIKCYTFPRGDIMRFRPAWPDSLGLLSYYLMDAASLLPVLALNVQPDDFVLDLCAAPGGKTLALLQTGACGHLAANDVSISRTKRLYQILSSYVPKNVREAVSVTSYDGRDWAELEGGTFHKVLVDVPCTTDRHSVMETDNNIFHRRRTKERQMLPMLQLQLLISGILATKPGGDVVYSTCSLSPLQNEYVIERAIEIAETQFSIMTHAEDLSHFRTLFQDTFSFSSDCRLGELVLPHLTANFGPIYFCKLHRA</sequence>
<dbReference type="PROSITE" id="PS51686">
    <property type="entry name" value="SAM_MT_RSMB_NOP"/>
    <property type="match status" value="1"/>
</dbReference>
<name>A0A8B9TRJ5_ANAPL</name>
<feature type="binding site" evidence="14">
    <location>
        <begin position="286"/>
        <end position="292"/>
    </location>
    <ligand>
        <name>S-adenosyl-L-methionine</name>
        <dbReference type="ChEBI" id="CHEBI:59789"/>
    </ligand>
</feature>
<evidence type="ECO:0000256" key="12">
    <source>
        <dbReference type="ARBA" id="ARBA00050027"/>
    </source>
</evidence>
<feature type="region of interest" description="Disordered" evidence="15">
    <location>
        <begin position="195"/>
        <end position="225"/>
    </location>
</feature>
<keyword evidence="8" id="KW-0496">Mitochondrion</keyword>
<evidence type="ECO:0000256" key="1">
    <source>
        <dbReference type="ARBA" id="ARBA00004173"/>
    </source>
</evidence>
<dbReference type="PANTHER" id="PTHR22808:SF3">
    <property type="entry name" value="5-METHYLCYTOSINE RRNA METHYLTRANSFERASE NSUN4"/>
    <property type="match status" value="1"/>
</dbReference>
<keyword evidence="3 14" id="KW-0489">Methyltransferase</keyword>
<evidence type="ECO:0000256" key="15">
    <source>
        <dbReference type="SAM" id="MobiDB-lite"/>
    </source>
</evidence>
<dbReference type="InterPro" id="IPR029063">
    <property type="entry name" value="SAM-dependent_MTases_sf"/>
</dbReference>
<comment type="subcellular location">
    <subcellularLocation>
        <location evidence="1">Mitochondrion</location>
    </subcellularLocation>
</comment>
<feature type="compositionally biased region" description="Gly residues" evidence="15">
    <location>
        <begin position="1"/>
        <end position="10"/>
    </location>
</feature>
<evidence type="ECO:0000256" key="2">
    <source>
        <dbReference type="ARBA" id="ARBA00022552"/>
    </source>
</evidence>
<keyword evidence="4 14" id="KW-0808">Transferase</keyword>
<dbReference type="Ensembl" id="ENSAPLT00020027447.1">
    <property type="protein sequence ID" value="ENSAPLP00020025455.1"/>
    <property type="gene ID" value="ENSAPLG00020017480.1"/>
</dbReference>
<evidence type="ECO:0000256" key="6">
    <source>
        <dbReference type="ARBA" id="ARBA00022884"/>
    </source>
</evidence>
<organism evidence="17 18">
    <name type="scientific">Anas platyrhynchos</name>
    <name type="common">Mallard</name>
    <name type="synonym">Anas boschas</name>
    <dbReference type="NCBI Taxonomy" id="8839"/>
    <lineage>
        <taxon>Eukaryota</taxon>
        <taxon>Metazoa</taxon>
        <taxon>Chordata</taxon>
        <taxon>Craniata</taxon>
        <taxon>Vertebrata</taxon>
        <taxon>Euteleostomi</taxon>
        <taxon>Archelosauria</taxon>
        <taxon>Archosauria</taxon>
        <taxon>Dinosauria</taxon>
        <taxon>Saurischia</taxon>
        <taxon>Theropoda</taxon>
        <taxon>Coelurosauria</taxon>
        <taxon>Aves</taxon>
        <taxon>Neognathae</taxon>
        <taxon>Galloanserae</taxon>
        <taxon>Anseriformes</taxon>
        <taxon>Anatidae</taxon>
        <taxon>Anatinae</taxon>
        <taxon>Anas</taxon>
    </lineage>
</organism>
<evidence type="ECO:0000256" key="9">
    <source>
        <dbReference type="ARBA" id="ARBA00042050"/>
    </source>
</evidence>
<evidence type="ECO:0000259" key="16">
    <source>
        <dbReference type="PROSITE" id="PS51686"/>
    </source>
</evidence>
<evidence type="ECO:0000256" key="10">
    <source>
        <dbReference type="ARBA" id="ARBA00049302"/>
    </source>
</evidence>
<dbReference type="Pfam" id="PF01189">
    <property type="entry name" value="Methyltr_RsmB-F"/>
    <property type="match status" value="1"/>
</dbReference>
<keyword evidence="2" id="KW-0698">rRNA processing</keyword>